<evidence type="ECO:0000313" key="2">
    <source>
        <dbReference type="EMBL" id="OJJ77337.1"/>
    </source>
</evidence>
<proteinExistence type="predicted"/>
<accession>A0A1L9V070</accession>
<feature type="region of interest" description="Disordered" evidence="1">
    <location>
        <begin position="1"/>
        <end position="72"/>
    </location>
</feature>
<dbReference type="GeneID" id="93576017"/>
<gene>
    <name evidence="2" type="ORF">ASPBRDRAFT_36559</name>
</gene>
<name>A0A1L9V070_ASPBC</name>
<feature type="compositionally biased region" description="Basic and acidic residues" evidence="1">
    <location>
        <begin position="55"/>
        <end position="64"/>
    </location>
</feature>
<dbReference type="RefSeq" id="XP_067484584.1">
    <property type="nucleotide sequence ID" value="XM_067623529.1"/>
</dbReference>
<reference evidence="3" key="1">
    <citation type="journal article" date="2017" name="Genome Biol.">
        <title>Comparative genomics reveals high biological diversity and specific adaptations in the industrially and medically important fungal genus Aspergillus.</title>
        <authorList>
            <person name="de Vries R.P."/>
            <person name="Riley R."/>
            <person name="Wiebenga A."/>
            <person name="Aguilar-Osorio G."/>
            <person name="Amillis S."/>
            <person name="Uchima C.A."/>
            <person name="Anderluh G."/>
            <person name="Asadollahi M."/>
            <person name="Askin M."/>
            <person name="Barry K."/>
            <person name="Battaglia E."/>
            <person name="Bayram O."/>
            <person name="Benocci T."/>
            <person name="Braus-Stromeyer S.A."/>
            <person name="Caldana C."/>
            <person name="Canovas D."/>
            <person name="Cerqueira G.C."/>
            <person name="Chen F."/>
            <person name="Chen W."/>
            <person name="Choi C."/>
            <person name="Clum A."/>
            <person name="Dos Santos R.A."/>
            <person name="Damasio A.R."/>
            <person name="Diallinas G."/>
            <person name="Emri T."/>
            <person name="Fekete E."/>
            <person name="Flipphi M."/>
            <person name="Freyberg S."/>
            <person name="Gallo A."/>
            <person name="Gournas C."/>
            <person name="Habgood R."/>
            <person name="Hainaut M."/>
            <person name="Harispe M.L."/>
            <person name="Henrissat B."/>
            <person name="Hilden K.S."/>
            <person name="Hope R."/>
            <person name="Hossain A."/>
            <person name="Karabika E."/>
            <person name="Karaffa L."/>
            <person name="Karanyi Z."/>
            <person name="Krasevec N."/>
            <person name="Kuo A."/>
            <person name="Kusch H."/>
            <person name="LaButti K."/>
            <person name="Lagendijk E.L."/>
            <person name="Lapidus A."/>
            <person name="Levasseur A."/>
            <person name="Lindquist E."/>
            <person name="Lipzen A."/>
            <person name="Logrieco A.F."/>
            <person name="MacCabe A."/>
            <person name="Maekelae M.R."/>
            <person name="Malavazi I."/>
            <person name="Melin P."/>
            <person name="Meyer V."/>
            <person name="Mielnichuk N."/>
            <person name="Miskei M."/>
            <person name="Molnar A.P."/>
            <person name="Mule G."/>
            <person name="Ngan C.Y."/>
            <person name="Orejas M."/>
            <person name="Orosz E."/>
            <person name="Ouedraogo J.P."/>
            <person name="Overkamp K.M."/>
            <person name="Park H.-S."/>
            <person name="Perrone G."/>
            <person name="Piumi F."/>
            <person name="Punt P.J."/>
            <person name="Ram A.F."/>
            <person name="Ramon A."/>
            <person name="Rauscher S."/>
            <person name="Record E."/>
            <person name="Riano-Pachon D.M."/>
            <person name="Robert V."/>
            <person name="Roehrig J."/>
            <person name="Ruller R."/>
            <person name="Salamov A."/>
            <person name="Salih N.S."/>
            <person name="Samson R.A."/>
            <person name="Sandor E."/>
            <person name="Sanguinetti M."/>
            <person name="Schuetze T."/>
            <person name="Sepcic K."/>
            <person name="Shelest E."/>
            <person name="Sherlock G."/>
            <person name="Sophianopoulou V."/>
            <person name="Squina F.M."/>
            <person name="Sun H."/>
            <person name="Susca A."/>
            <person name="Todd R.B."/>
            <person name="Tsang A."/>
            <person name="Unkles S.E."/>
            <person name="van de Wiele N."/>
            <person name="van Rossen-Uffink D."/>
            <person name="Oliveira J.V."/>
            <person name="Vesth T.C."/>
            <person name="Visser J."/>
            <person name="Yu J.-H."/>
            <person name="Zhou M."/>
            <person name="Andersen M.R."/>
            <person name="Archer D.B."/>
            <person name="Baker S.E."/>
            <person name="Benoit I."/>
            <person name="Brakhage A.A."/>
            <person name="Braus G.H."/>
            <person name="Fischer R."/>
            <person name="Frisvad J.C."/>
            <person name="Goldman G.H."/>
            <person name="Houbraken J."/>
            <person name="Oakley B."/>
            <person name="Pocsi I."/>
            <person name="Scazzocchio C."/>
            <person name="Seiboth B."/>
            <person name="vanKuyk P.A."/>
            <person name="Wortman J."/>
            <person name="Dyer P.S."/>
            <person name="Grigoriev I.V."/>
        </authorList>
    </citation>
    <scope>NUCLEOTIDE SEQUENCE [LARGE SCALE GENOMIC DNA]</scope>
    <source>
        <strain evidence="3">CBS 101740 / IMI 381727 / IBT 21946</strain>
    </source>
</reference>
<feature type="compositionally biased region" description="Basic and acidic residues" evidence="1">
    <location>
        <begin position="1"/>
        <end position="18"/>
    </location>
</feature>
<dbReference type="Proteomes" id="UP000184499">
    <property type="component" value="Unassembled WGS sequence"/>
</dbReference>
<dbReference type="VEuPathDB" id="FungiDB:ASPBRDRAFT_36559"/>
<evidence type="ECO:0000256" key="1">
    <source>
        <dbReference type="SAM" id="MobiDB-lite"/>
    </source>
</evidence>
<sequence>MRGRPDRKGNELDQEKKTSVRRLKRVHSTTNQDTSSKQRLIRWLRSSSGSPYKSEAGDYRRGKASECMCRPT</sequence>
<evidence type="ECO:0000313" key="3">
    <source>
        <dbReference type="Proteomes" id="UP000184499"/>
    </source>
</evidence>
<dbReference type="EMBL" id="KV878679">
    <property type="protein sequence ID" value="OJJ77337.1"/>
    <property type="molecule type" value="Genomic_DNA"/>
</dbReference>
<protein>
    <submittedName>
        <fullName evidence="2">Uncharacterized protein</fullName>
    </submittedName>
</protein>
<keyword evidence="3" id="KW-1185">Reference proteome</keyword>
<dbReference type="AlphaFoldDB" id="A0A1L9V070"/>
<organism evidence="2 3">
    <name type="scientific">Aspergillus brasiliensis (strain CBS 101740 / IMI 381727 / IBT 21946)</name>
    <dbReference type="NCBI Taxonomy" id="767769"/>
    <lineage>
        <taxon>Eukaryota</taxon>
        <taxon>Fungi</taxon>
        <taxon>Dikarya</taxon>
        <taxon>Ascomycota</taxon>
        <taxon>Pezizomycotina</taxon>
        <taxon>Eurotiomycetes</taxon>
        <taxon>Eurotiomycetidae</taxon>
        <taxon>Eurotiales</taxon>
        <taxon>Aspergillaceae</taxon>
        <taxon>Aspergillus</taxon>
        <taxon>Aspergillus subgen. Circumdati</taxon>
    </lineage>
</organism>
<feature type="compositionally biased region" description="Polar residues" evidence="1">
    <location>
        <begin position="28"/>
        <end position="38"/>
    </location>
</feature>